<feature type="transmembrane region" description="Helical" evidence="1">
    <location>
        <begin position="20"/>
        <end position="41"/>
    </location>
</feature>
<keyword evidence="1" id="KW-1133">Transmembrane helix</keyword>
<dbReference type="Proteomes" id="UP000807469">
    <property type="component" value="Unassembled WGS sequence"/>
</dbReference>
<protein>
    <submittedName>
        <fullName evidence="2">Uncharacterized protein</fullName>
    </submittedName>
</protein>
<gene>
    <name evidence="2" type="ORF">BDN70DRAFT_931888</name>
</gene>
<name>A0A9P6D217_9AGAR</name>
<dbReference type="AlphaFoldDB" id="A0A9P6D217"/>
<keyword evidence="3" id="KW-1185">Reference proteome</keyword>
<organism evidence="2 3">
    <name type="scientific">Pholiota conissans</name>
    <dbReference type="NCBI Taxonomy" id="109636"/>
    <lineage>
        <taxon>Eukaryota</taxon>
        <taxon>Fungi</taxon>
        <taxon>Dikarya</taxon>
        <taxon>Basidiomycota</taxon>
        <taxon>Agaricomycotina</taxon>
        <taxon>Agaricomycetes</taxon>
        <taxon>Agaricomycetidae</taxon>
        <taxon>Agaricales</taxon>
        <taxon>Agaricineae</taxon>
        <taxon>Strophariaceae</taxon>
        <taxon>Pholiota</taxon>
    </lineage>
</organism>
<feature type="transmembrane region" description="Helical" evidence="1">
    <location>
        <begin position="47"/>
        <end position="63"/>
    </location>
</feature>
<proteinExistence type="predicted"/>
<evidence type="ECO:0000313" key="2">
    <source>
        <dbReference type="EMBL" id="KAF9480218.1"/>
    </source>
</evidence>
<evidence type="ECO:0000313" key="3">
    <source>
        <dbReference type="Proteomes" id="UP000807469"/>
    </source>
</evidence>
<evidence type="ECO:0000256" key="1">
    <source>
        <dbReference type="SAM" id="Phobius"/>
    </source>
</evidence>
<dbReference type="EMBL" id="MU155198">
    <property type="protein sequence ID" value="KAF9480218.1"/>
    <property type="molecule type" value="Genomic_DNA"/>
</dbReference>
<comment type="caution">
    <text evidence="2">The sequence shown here is derived from an EMBL/GenBank/DDBJ whole genome shotgun (WGS) entry which is preliminary data.</text>
</comment>
<reference evidence="2" key="1">
    <citation type="submission" date="2020-11" db="EMBL/GenBank/DDBJ databases">
        <authorList>
            <consortium name="DOE Joint Genome Institute"/>
            <person name="Ahrendt S."/>
            <person name="Riley R."/>
            <person name="Andreopoulos W."/>
            <person name="Labutti K."/>
            <person name="Pangilinan J."/>
            <person name="Ruiz-Duenas F.J."/>
            <person name="Barrasa J.M."/>
            <person name="Sanchez-Garcia M."/>
            <person name="Camarero S."/>
            <person name="Miyauchi S."/>
            <person name="Serrano A."/>
            <person name="Linde D."/>
            <person name="Babiker R."/>
            <person name="Drula E."/>
            <person name="Ayuso-Fernandez I."/>
            <person name="Pacheco R."/>
            <person name="Padilla G."/>
            <person name="Ferreira P."/>
            <person name="Barriuso J."/>
            <person name="Kellner H."/>
            <person name="Castanera R."/>
            <person name="Alfaro M."/>
            <person name="Ramirez L."/>
            <person name="Pisabarro A.G."/>
            <person name="Kuo A."/>
            <person name="Tritt A."/>
            <person name="Lipzen A."/>
            <person name="He G."/>
            <person name="Yan M."/>
            <person name="Ng V."/>
            <person name="Cullen D."/>
            <person name="Martin F."/>
            <person name="Rosso M.-N."/>
            <person name="Henrissat B."/>
            <person name="Hibbett D."/>
            <person name="Martinez A.T."/>
            <person name="Grigoriev I.V."/>
        </authorList>
    </citation>
    <scope>NUCLEOTIDE SEQUENCE</scope>
    <source>
        <strain evidence="2">CIRM-BRFM 674</strain>
    </source>
</reference>
<accession>A0A9P6D217</accession>
<keyword evidence="1" id="KW-0472">Membrane</keyword>
<sequence length="193" mass="22358">MFLRLQCAQTIFSFLSRRRLHFPAIFPIIFSYIFSLIASLVVPQSCIQYNIFSVYIIIFLVSFKKWCDHSSWPLIFWLLVEERCFELAGYHARNAQHWRDCKLELKCNLNNIAPVDLTIPTPVDHVVPNVPVDVASIFATVSSEDLWNDFLAAVTSYLEQDEGIPDIIQTLTRLKDRKPSFAPLTNKYEEALQ</sequence>
<keyword evidence="1" id="KW-0812">Transmembrane</keyword>